<dbReference type="PANTHER" id="PTHR13604:SF0">
    <property type="entry name" value="ABASIC SITE PROCESSING PROTEIN HMCES"/>
    <property type="match status" value="1"/>
</dbReference>
<dbReference type="RefSeq" id="WP_207674430.1">
    <property type="nucleotide sequence ID" value="NZ_JAFREM010000024.1"/>
</dbReference>
<keyword evidence="4 8" id="KW-0378">Hydrolase</keyword>
<dbReference type="EC" id="3.4.-.-" evidence="8"/>
<proteinExistence type="inferred from homology"/>
<evidence type="ECO:0000313" key="9">
    <source>
        <dbReference type="EMBL" id="MBO1307430.1"/>
    </source>
</evidence>
<protein>
    <recommendedName>
        <fullName evidence="8">Abasic site processing protein</fullName>
        <ecNumber evidence="8">3.4.-.-</ecNumber>
    </recommendedName>
</protein>
<dbReference type="EMBL" id="JAFREM010000024">
    <property type="protein sequence ID" value="MBO1307430.1"/>
    <property type="molecule type" value="Genomic_DNA"/>
</dbReference>
<sequence>MCGRVKLSLQEEEELQEIIKNVEKNGYHYKQDDIFHSEEAAVLVNDGTNKVKARSMVWGFKLPPKKQLLINARSETVLEKPFFAHDFKENRCVFLATGFYEWDSNKQKVLFQNSTGKALYLAGFYKRFDDGNRSIILTTNANESVLAVHERMPLINELVRQTIASKVSSNCSSKRRKSH</sequence>
<reference evidence="9 10" key="1">
    <citation type="submission" date="2021-03" db="EMBL/GenBank/DDBJ databases">
        <title>Enterococcal diversity collection.</title>
        <authorList>
            <person name="Gilmore M.S."/>
            <person name="Schwartzman J."/>
            <person name="Van Tyne D."/>
            <person name="Martin M."/>
            <person name="Earl A.M."/>
            <person name="Manson A.L."/>
            <person name="Straub T."/>
            <person name="Salamzade R."/>
            <person name="Saavedra J."/>
            <person name="Lebreton F."/>
            <person name="Prichula J."/>
            <person name="Schaufler K."/>
            <person name="Gaca A."/>
            <person name="Sgardioli B."/>
            <person name="Wagenaar J."/>
            <person name="Strong T."/>
        </authorList>
    </citation>
    <scope>NUCLEOTIDE SEQUENCE [LARGE SCALE GENOMIC DNA]</scope>
    <source>
        <strain evidence="9 10">669A</strain>
    </source>
</reference>
<evidence type="ECO:0000256" key="7">
    <source>
        <dbReference type="ARBA" id="ARBA00023239"/>
    </source>
</evidence>
<evidence type="ECO:0000256" key="2">
    <source>
        <dbReference type="ARBA" id="ARBA00022670"/>
    </source>
</evidence>
<evidence type="ECO:0000256" key="5">
    <source>
        <dbReference type="ARBA" id="ARBA00023124"/>
    </source>
</evidence>
<name>A0ABS3LCS1_9ENTE</name>
<evidence type="ECO:0000256" key="4">
    <source>
        <dbReference type="ARBA" id="ARBA00022801"/>
    </source>
</evidence>
<dbReference type="InterPro" id="IPR003738">
    <property type="entry name" value="SRAP"/>
</dbReference>
<accession>A0ABS3LCS1</accession>
<evidence type="ECO:0000313" key="10">
    <source>
        <dbReference type="Proteomes" id="UP000664601"/>
    </source>
</evidence>
<gene>
    <name evidence="9" type="ORF">JZO70_14735</name>
</gene>
<keyword evidence="7" id="KW-0456">Lyase</keyword>
<evidence type="ECO:0000256" key="3">
    <source>
        <dbReference type="ARBA" id="ARBA00022763"/>
    </source>
</evidence>
<dbReference type="Pfam" id="PF02586">
    <property type="entry name" value="SRAP"/>
    <property type="match status" value="1"/>
</dbReference>
<dbReference type="Gene3D" id="3.90.1680.10">
    <property type="entry name" value="SOS response associated peptidase-like"/>
    <property type="match status" value="1"/>
</dbReference>
<dbReference type="PANTHER" id="PTHR13604">
    <property type="entry name" value="DC12-RELATED"/>
    <property type="match status" value="1"/>
</dbReference>
<keyword evidence="5" id="KW-0190">Covalent protein-DNA linkage</keyword>
<evidence type="ECO:0000256" key="1">
    <source>
        <dbReference type="ARBA" id="ARBA00008136"/>
    </source>
</evidence>
<dbReference type="InterPro" id="IPR036590">
    <property type="entry name" value="SRAP-like"/>
</dbReference>
<keyword evidence="6" id="KW-0238">DNA-binding</keyword>
<evidence type="ECO:0000256" key="6">
    <source>
        <dbReference type="ARBA" id="ARBA00023125"/>
    </source>
</evidence>
<organism evidence="9 10">
    <name type="scientific">Candidatus Enterococcus moelleringii</name>
    <dbReference type="NCBI Taxonomy" id="2815325"/>
    <lineage>
        <taxon>Bacteria</taxon>
        <taxon>Bacillati</taxon>
        <taxon>Bacillota</taxon>
        <taxon>Bacilli</taxon>
        <taxon>Lactobacillales</taxon>
        <taxon>Enterococcaceae</taxon>
        <taxon>Enterococcus</taxon>
    </lineage>
</organism>
<comment type="caution">
    <text evidence="9">The sequence shown here is derived from an EMBL/GenBank/DDBJ whole genome shotgun (WGS) entry which is preliminary data.</text>
</comment>
<dbReference type="Proteomes" id="UP000664601">
    <property type="component" value="Unassembled WGS sequence"/>
</dbReference>
<keyword evidence="3" id="KW-0227">DNA damage</keyword>
<keyword evidence="2 8" id="KW-0645">Protease</keyword>
<dbReference type="SUPFAM" id="SSF143081">
    <property type="entry name" value="BB1717-like"/>
    <property type="match status" value="1"/>
</dbReference>
<evidence type="ECO:0000256" key="8">
    <source>
        <dbReference type="RuleBase" id="RU364100"/>
    </source>
</evidence>
<comment type="similarity">
    <text evidence="1 8">Belongs to the SOS response-associated peptidase family.</text>
</comment>
<keyword evidence="10" id="KW-1185">Reference proteome</keyword>